<organism evidence="2 3">
    <name type="scientific">Crucibulum laeve</name>
    <dbReference type="NCBI Taxonomy" id="68775"/>
    <lineage>
        <taxon>Eukaryota</taxon>
        <taxon>Fungi</taxon>
        <taxon>Dikarya</taxon>
        <taxon>Basidiomycota</taxon>
        <taxon>Agaricomycotina</taxon>
        <taxon>Agaricomycetes</taxon>
        <taxon>Agaricomycetidae</taxon>
        <taxon>Agaricales</taxon>
        <taxon>Agaricineae</taxon>
        <taxon>Nidulariaceae</taxon>
        <taxon>Crucibulum</taxon>
    </lineage>
</organism>
<dbReference type="EMBL" id="ML213621">
    <property type="protein sequence ID" value="TFK35528.1"/>
    <property type="molecule type" value="Genomic_DNA"/>
</dbReference>
<evidence type="ECO:0000313" key="2">
    <source>
        <dbReference type="EMBL" id="TFK35528.1"/>
    </source>
</evidence>
<keyword evidence="3" id="KW-1185">Reference proteome</keyword>
<keyword evidence="1" id="KW-0732">Signal</keyword>
<gene>
    <name evidence="2" type="ORF">BDQ12DRAFT_726042</name>
</gene>
<evidence type="ECO:0000256" key="1">
    <source>
        <dbReference type="SAM" id="SignalP"/>
    </source>
</evidence>
<sequence>MVFLSHLLSKTGIAWAHLFPPTVDGSGVVNLPTYLAYLEFPLSFRALALSGLGVLTKSSMNQDEPGEHQARRHSTYPPYEQATRAKDADFTMWLRLCACLFL</sequence>
<evidence type="ECO:0000313" key="3">
    <source>
        <dbReference type="Proteomes" id="UP000308652"/>
    </source>
</evidence>
<feature type="signal peptide" evidence="1">
    <location>
        <begin position="1"/>
        <end position="16"/>
    </location>
</feature>
<proteinExistence type="predicted"/>
<name>A0A5C3LU82_9AGAR</name>
<accession>A0A5C3LU82</accession>
<feature type="chain" id="PRO_5022886469" evidence="1">
    <location>
        <begin position="17"/>
        <end position="102"/>
    </location>
</feature>
<dbReference type="Proteomes" id="UP000308652">
    <property type="component" value="Unassembled WGS sequence"/>
</dbReference>
<reference evidence="2 3" key="1">
    <citation type="journal article" date="2019" name="Nat. Ecol. Evol.">
        <title>Megaphylogeny resolves global patterns of mushroom evolution.</title>
        <authorList>
            <person name="Varga T."/>
            <person name="Krizsan K."/>
            <person name="Foldi C."/>
            <person name="Dima B."/>
            <person name="Sanchez-Garcia M."/>
            <person name="Sanchez-Ramirez S."/>
            <person name="Szollosi G.J."/>
            <person name="Szarkandi J.G."/>
            <person name="Papp V."/>
            <person name="Albert L."/>
            <person name="Andreopoulos W."/>
            <person name="Angelini C."/>
            <person name="Antonin V."/>
            <person name="Barry K.W."/>
            <person name="Bougher N.L."/>
            <person name="Buchanan P."/>
            <person name="Buyck B."/>
            <person name="Bense V."/>
            <person name="Catcheside P."/>
            <person name="Chovatia M."/>
            <person name="Cooper J."/>
            <person name="Damon W."/>
            <person name="Desjardin D."/>
            <person name="Finy P."/>
            <person name="Geml J."/>
            <person name="Haridas S."/>
            <person name="Hughes K."/>
            <person name="Justo A."/>
            <person name="Karasinski D."/>
            <person name="Kautmanova I."/>
            <person name="Kiss B."/>
            <person name="Kocsube S."/>
            <person name="Kotiranta H."/>
            <person name="LaButti K.M."/>
            <person name="Lechner B.E."/>
            <person name="Liimatainen K."/>
            <person name="Lipzen A."/>
            <person name="Lukacs Z."/>
            <person name="Mihaltcheva S."/>
            <person name="Morgado L.N."/>
            <person name="Niskanen T."/>
            <person name="Noordeloos M.E."/>
            <person name="Ohm R.A."/>
            <person name="Ortiz-Santana B."/>
            <person name="Ovrebo C."/>
            <person name="Racz N."/>
            <person name="Riley R."/>
            <person name="Savchenko A."/>
            <person name="Shiryaev A."/>
            <person name="Soop K."/>
            <person name="Spirin V."/>
            <person name="Szebenyi C."/>
            <person name="Tomsovsky M."/>
            <person name="Tulloss R.E."/>
            <person name="Uehling J."/>
            <person name="Grigoriev I.V."/>
            <person name="Vagvolgyi C."/>
            <person name="Papp T."/>
            <person name="Martin F.M."/>
            <person name="Miettinen O."/>
            <person name="Hibbett D.S."/>
            <person name="Nagy L.G."/>
        </authorList>
    </citation>
    <scope>NUCLEOTIDE SEQUENCE [LARGE SCALE GENOMIC DNA]</scope>
    <source>
        <strain evidence="2 3">CBS 166.37</strain>
    </source>
</reference>
<dbReference type="AlphaFoldDB" id="A0A5C3LU82"/>
<protein>
    <submittedName>
        <fullName evidence="2">Uncharacterized protein</fullName>
    </submittedName>
</protein>